<dbReference type="SUPFAM" id="SSF55174">
    <property type="entry name" value="Alpha-L RNA-binding motif"/>
    <property type="match status" value="1"/>
</dbReference>
<name>D3PBR9_DEFDS</name>
<dbReference type="Gene3D" id="3.30.2350.10">
    <property type="entry name" value="Pseudouridine synthase"/>
    <property type="match status" value="1"/>
</dbReference>
<dbReference type="InterPro" id="IPR020103">
    <property type="entry name" value="PsdUridine_synth_cat_dom_sf"/>
</dbReference>
<evidence type="ECO:0000313" key="5">
    <source>
        <dbReference type="EMBL" id="BAI80042.1"/>
    </source>
</evidence>
<dbReference type="Pfam" id="PF00849">
    <property type="entry name" value="PseudoU_synth_2"/>
    <property type="match status" value="1"/>
</dbReference>
<dbReference type="KEGG" id="ddf:DEFDS_0560"/>
<feature type="domain" description="RNA-binding S4" evidence="4">
    <location>
        <begin position="23"/>
        <end position="92"/>
    </location>
</feature>
<dbReference type="Proteomes" id="UP000001520">
    <property type="component" value="Chromosome"/>
</dbReference>
<dbReference type="AlphaFoldDB" id="D3PBR9"/>
<dbReference type="STRING" id="639282.DEFDS_0560"/>
<reference evidence="5 6" key="1">
    <citation type="journal article" date="2010" name="DNA Res.">
        <title>Bacterial lifestyle in a deep-sea hydrothermal vent chimney revealed by the genome sequence of the thermophilic bacterium Deferribacter desulfuricans SSM1.</title>
        <authorList>
            <person name="Takaki Y."/>
            <person name="Shimamura S."/>
            <person name="Nakagawa S."/>
            <person name="Fukuhara Y."/>
            <person name="Horikawa H."/>
            <person name="Ankai A."/>
            <person name="Harada T."/>
            <person name="Hosoyama A."/>
            <person name="Oguchi A."/>
            <person name="Fukui S."/>
            <person name="Fujita N."/>
            <person name="Takami H."/>
            <person name="Takai K."/>
        </authorList>
    </citation>
    <scope>NUCLEOTIDE SEQUENCE [LARGE SCALE GENOMIC DNA]</scope>
    <source>
        <strain evidence="6">DSM 14783 / JCM 11476 / NBRC 101012 / SSM1</strain>
    </source>
</reference>
<evidence type="ECO:0000256" key="2">
    <source>
        <dbReference type="ARBA" id="ARBA00023235"/>
    </source>
</evidence>
<dbReference type="OrthoDB" id="128480at2"/>
<dbReference type="GO" id="GO:0000455">
    <property type="term" value="P:enzyme-directed rRNA pseudouridine synthesis"/>
    <property type="evidence" value="ECO:0007669"/>
    <property type="project" value="UniProtKB-ARBA"/>
</dbReference>
<dbReference type="EMBL" id="AP011529">
    <property type="protein sequence ID" value="BAI80042.1"/>
    <property type="molecule type" value="Genomic_DNA"/>
</dbReference>
<proteinExistence type="inferred from homology"/>
<comment type="similarity">
    <text evidence="1">Belongs to the pseudouridine synthase RluA family.</text>
</comment>
<dbReference type="InterPro" id="IPR006145">
    <property type="entry name" value="PsdUridine_synth_RsuA/RluA"/>
</dbReference>
<dbReference type="GO" id="GO:0003723">
    <property type="term" value="F:RNA binding"/>
    <property type="evidence" value="ECO:0007669"/>
    <property type="project" value="UniProtKB-KW"/>
</dbReference>
<gene>
    <name evidence="5" type="ordered locus">DEFDS_0560</name>
</gene>
<evidence type="ECO:0000256" key="3">
    <source>
        <dbReference type="PROSITE-ProRule" id="PRU00182"/>
    </source>
</evidence>
<dbReference type="eggNOG" id="COG0564">
    <property type="taxonomic scope" value="Bacteria"/>
</dbReference>
<dbReference type="SMART" id="SM00363">
    <property type="entry name" value="S4"/>
    <property type="match status" value="1"/>
</dbReference>
<evidence type="ECO:0000313" key="6">
    <source>
        <dbReference type="Proteomes" id="UP000001520"/>
    </source>
</evidence>
<keyword evidence="6" id="KW-1185">Reference proteome</keyword>
<dbReference type="InterPro" id="IPR036986">
    <property type="entry name" value="S4_RNA-bd_sf"/>
</dbReference>
<dbReference type="HOGENOM" id="CLU_1092742_0_0_0"/>
<evidence type="ECO:0000256" key="1">
    <source>
        <dbReference type="ARBA" id="ARBA00010876"/>
    </source>
</evidence>
<dbReference type="PANTHER" id="PTHR21600">
    <property type="entry name" value="MITOCHONDRIAL RNA PSEUDOURIDINE SYNTHASE"/>
    <property type="match status" value="1"/>
</dbReference>
<keyword evidence="3" id="KW-0694">RNA-binding</keyword>
<dbReference type="GO" id="GO:0120159">
    <property type="term" value="F:rRNA pseudouridine synthase activity"/>
    <property type="evidence" value="ECO:0007669"/>
    <property type="project" value="UniProtKB-ARBA"/>
</dbReference>
<dbReference type="CDD" id="cd02869">
    <property type="entry name" value="PseudoU_synth_RluA_like"/>
    <property type="match status" value="1"/>
</dbReference>
<dbReference type="Gene3D" id="3.10.290.10">
    <property type="entry name" value="RNA-binding S4 domain"/>
    <property type="match status" value="1"/>
</dbReference>
<sequence length="278" mass="33025">MFKWHCNSYIYTNNFLYYIQIIMKLVDYLSQQFNISKRLAKKYIKEKKVLIDGKFAKENLEITNIENHHISLNIDIKKIEYNLDEFIISNYENVIFLYKPPFMHTERHKLEDSLTISDIVSEHFKEYKLISRLDFETDGVIAAIKDGYKPENVLKKYLAVVIGNFPEDTIVFNKIVYKKRKKVKVLEEIDLEHLSNIKVINSDKNYSLLEITIFKATRHQIRAHLSFLGFPILGDTLYGDKQYKRLMLSCIYTKIDNFEAHSPKKENFIKEYQNLISV</sequence>
<evidence type="ECO:0000259" key="4">
    <source>
        <dbReference type="SMART" id="SM00363"/>
    </source>
</evidence>
<organism evidence="5 6">
    <name type="scientific">Deferribacter desulfuricans (strain DSM 14783 / JCM 11476 / NBRC 101012 / SSM1)</name>
    <dbReference type="NCBI Taxonomy" id="639282"/>
    <lineage>
        <taxon>Bacteria</taxon>
        <taxon>Pseudomonadati</taxon>
        <taxon>Deferribacterota</taxon>
        <taxon>Deferribacteres</taxon>
        <taxon>Deferribacterales</taxon>
        <taxon>Deferribacteraceae</taxon>
        <taxon>Deferribacter</taxon>
    </lineage>
</organism>
<protein>
    <recommendedName>
        <fullName evidence="4">RNA-binding S4 domain-containing protein</fullName>
    </recommendedName>
</protein>
<dbReference type="SUPFAM" id="SSF55120">
    <property type="entry name" value="Pseudouridine synthase"/>
    <property type="match status" value="1"/>
</dbReference>
<dbReference type="PANTHER" id="PTHR21600:SF44">
    <property type="entry name" value="RIBOSOMAL LARGE SUBUNIT PSEUDOURIDINE SYNTHASE D"/>
    <property type="match status" value="1"/>
</dbReference>
<accession>D3PBR9</accession>
<keyword evidence="2 5" id="KW-0413">Isomerase</keyword>
<dbReference type="InterPro" id="IPR050188">
    <property type="entry name" value="RluA_PseudoU_synthase"/>
</dbReference>
<dbReference type="PROSITE" id="PS50889">
    <property type="entry name" value="S4"/>
    <property type="match status" value="1"/>
</dbReference>
<dbReference type="InterPro" id="IPR002942">
    <property type="entry name" value="S4_RNA-bd"/>
</dbReference>